<proteinExistence type="inferred from homology"/>
<organism evidence="2 3">
    <name type="scientific">Wenyingzhuangia heitensis</name>
    <dbReference type="NCBI Taxonomy" id="1487859"/>
    <lineage>
        <taxon>Bacteria</taxon>
        <taxon>Pseudomonadati</taxon>
        <taxon>Bacteroidota</taxon>
        <taxon>Flavobacteriia</taxon>
        <taxon>Flavobacteriales</taxon>
        <taxon>Flavobacteriaceae</taxon>
        <taxon>Wenyingzhuangia</taxon>
    </lineage>
</organism>
<evidence type="ECO:0000313" key="2">
    <source>
        <dbReference type="EMBL" id="NIJ43866.1"/>
    </source>
</evidence>
<keyword evidence="1" id="KW-0813">Transport</keyword>
<evidence type="ECO:0000313" key="3">
    <source>
        <dbReference type="Proteomes" id="UP000745859"/>
    </source>
</evidence>
<keyword evidence="1" id="KW-1134">Transmembrane beta strand</keyword>
<dbReference type="Gene3D" id="2.170.130.10">
    <property type="entry name" value="TonB-dependent receptor, plug domain"/>
    <property type="match status" value="1"/>
</dbReference>
<dbReference type="InterPro" id="IPR008969">
    <property type="entry name" value="CarboxyPept-like_regulatory"/>
</dbReference>
<keyword evidence="1" id="KW-0998">Cell outer membrane</keyword>
<evidence type="ECO:0008006" key="4">
    <source>
        <dbReference type="Google" id="ProtNLM"/>
    </source>
</evidence>
<dbReference type="Proteomes" id="UP000745859">
    <property type="component" value="Unassembled WGS sequence"/>
</dbReference>
<comment type="subcellular location">
    <subcellularLocation>
        <location evidence="1">Cell outer membrane</location>
        <topology evidence="1">Multi-pass membrane protein</topology>
    </subcellularLocation>
</comment>
<dbReference type="RefSeq" id="WP_167182866.1">
    <property type="nucleotide sequence ID" value="NZ_JAASQL010000001.1"/>
</dbReference>
<evidence type="ECO:0000256" key="1">
    <source>
        <dbReference type="PROSITE-ProRule" id="PRU01360"/>
    </source>
</evidence>
<comment type="similarity">
    <text evidence="1">Belongs to the TonB-dependent receptor family.</text>
</comment>
<dbReference type="PROSITE" id="PS52016">
    <property type="entry name" value="TONB_DEPENDENT_REC_3"/>
    <property type="match status" value="1"/>
</dbReference>
<keyword evidence="1" id="KW-0472">Membrane</keyword>
<reference evidence="2 3" key="1">
    <citation type="submission" date="2020-03" db="EMBL/GenBank/DDBJ databases">
        <title>Genomic Encyclopedia of Type Strains, Phase IV (KMG-IV): sequencing the most valuable type-strain genomes for metagenomic binning, comparative biology and taxonomic classification.</title>
        <authorList>
            <person name="Goeker M."/>
        </authorList>
    </citation>
    <scope>NUCLEOTIDE SEQUENCE [LARGE SCALE GENOMIC DNA]</scope>
    <source>
        <strain evidence="2 3">DSM 101599</strain>
    </source>
</reference>
<protein>
    <recommendedName>
        <fullName evidence="4">TonB-dependent receptor plug domain-containing protein</fullName>
    </recommendedName>
</protein>
<comment type="caution">
    <text evidence="2">The sequence shown here is derived from an EMBL/GenBank/DDBJ whole genome shotgun (WGS) entry which is preliminary data.</text>
</comment>
<keyword evidence="1" id="KW-0812">Transmembrane</keyword>
<name>A0ABX0U8C1_9FLAO</name>
<dbReference type="SUPFAM" id="SSF56935">
    <property type="entry name" value="Porins"/>
    <property type="match status" value="1"/>
</dbReference>
<accession>A0ABX0U8C1</accession>
<dbReference type="InterPro" id="IPR039426">
    <property type="entry name" value="TonB-dep_rcpt-like"/>
</dbReference>
<keyword evidence="3" id="KW-1185">Reference proteome</keyword>
<dbReference type="EMBL" id="JAASQL010000001">
    <property type="protein sequence ID" value="NIJ43866.1"/>
    <property type="molecule type" value="Genomic_DNA"/>
</dbReference>
<dbReference type="InterPro" id="IPR037066">
    <property type="entry name" value="Plug_dom_sf"/>
</dbReference>
<gene>
    <name evidence="2" type="ORF">FHR24_000305</name>
</gene>
<sequence length="226" mass="25620">MKYNVLCFLLMWLTLCFSQKKEVKGTVVTFKEYPLNNVKIKSSKTNHVVYTDSLGHFSIKCKKKDYLYFYADGFFQDKIRIDSDVQSPVDINLYYDENSSGSFLRATKSKHVATKILTHALEYKRAQNNILETLASIFDIIQYKYPGAKLMDYNGTTQVLLNARGENSLFADIHALLVIDGYVVNDISGVMPMEVKEVKILLGNQAAHWGMRGGNGAIEISTKYSP</sequence>
<dbReference type="SUPFAM" id="SSF49464">
    <property type="entry name" value="Carboxypeptidase regulatory domain-like"/>
    <property type="match status" value="1"/>
</dbReference>